<evidence type="ECO:0000256" key="4">
    <source>
        <dbReference type="ARBA" id="ARBA00022946"/>
    </source>
</evidence>
<feature type="coiled-coil region" evidence="11">
    <location>
        <begin position="146"/>
        <end position="173"/>
    </location>
</feature>
<dbReference type="EMBL" id="JAFEKC020000011">
    <property type="protein sequence ID" value="KAK0512471.1"/>
    <property type="molecule type" value="Genomic_DNA"/>
</dbReference>
<dbReference type="PANTHER" id="PTHR31961:SF3">
    <property type="entry name" value="SENSITIVE TO HIGH EXPRESSION PROTEIN 9, MITOCHONDRIAL"/>
    <property type="match status" value="1"/>
</dbReference>
<dbReference type="InterPro" id="IPR008839">
    <property type="entry name" value="MDM33_fungi"/>
</dbReference>
<proteinExistence type="inferred from homology"/>
<accession>A0AA39UAI4</accession>
<keyword evidence="6 11" id="KW-0175">Coiled coil</keyword>
<keyword evidence="5 10" id="KW-1133">Transmembrane helix</keyword>
<evidence type="ECO:0000256" key="7">
    <source>
        <dbReference type="ARBA" id="ARBA00023128"/>
    </source>
</evidence>
<dbReference type="AlphaFoldDB" id="A0AA39UAI4"/>
<keyword evidence="14" id="KW-1185">Reference proteome</keyword>
<feature type="coiled-coil region" evidence="11">
    <location>
        <begin position="216"/>
        <end position="247"/>
    </location>
</feature>
<evidence type="ECO:0000256" key="8">
    <source>
        <dbReference type="ARBA" id="ARBA00023136"/>
    </source>
</evidence>
<keyword evidence="7 10" id="KW-0496">Mitochondrion</keyword>
<keyword evidence="3 10" id="KW-0999">Mitochondrion inner membrane</keyword>
<evidence type="ECO:0000256" key="5">
    <source>
        <dbReference type="ARBA" id="ARBA00022989"/>
    </source>
</evidence>
<keyword evidence="8 10" id="KW-0472">Membrane</keyword>
<gene>
    <name evidence="13" type="ORF">JMJ35_005599</name>
</gene>
<feature type="compositionally biased region" description="Polar residues" evidence="12">
    <location>
        <begin position="84"/>
        <end position="98"/>
    </location>
</feature>
<evidence type="ECO:0000313" key="13">
    <source>
        <dbReference type="EMBL" id="KAK0512471.1"/>
    </source>
</evidence>
<evidence type="ECO:0000313" key="14">
    <source>
        <dbReference type="Proteomes" id="UP001166286"/>
    </source>
</evidence>
<dbReference type="PANTHER" id="PTHR31961">
    <property type="entry name" value="SENSITIVE TO HIGH EXPRESSION PROTEIN 9, MITOCHONDRIAL"/>
    <property type="match status" value="1"/>
</dbReference>
<evidence type="ECO:0000256" key="2">
    <source>
        <dbReference type="ARBA" id="ARBA00022692"/>
    </source>
</evidence>
<protein>
    <recommendedName>
        <fullName evidence="10">Sensitive to high expression protein 9, mitochondrial</fullName>
    </recommendedName>
</protein>
<comment type="subunit">
    <text evidence="10">Homooligomer.</text>
</comment>
<name>A0AA39UAI4_9LECA</name>
<evidence type="ECO:0000256" key="6">
    <source>
        <dbReference type="ARBA" id="ARBA00023054"/>
    </source>
</evidence>
<feature type="transmembrane region" description="Helical" evidence="10">
    <location>
        <begin position="404"/>
        <end position="426"/>
    </location>
</feature>
<feature type="region of interest" description="Disordered" evidence="12">
    <location>
        <begin position="84"/>
        <end position="114"/>
    </location>
</feature>
<comment type="caution">
    <text evidence="13">The sequence shown here is derived from an EMBL/GenBank/DDBJ whole genome shotgun (WGS) entry which is preliminary data.</text>
</comment>
<comment type="function">
    <text evidence="9">Required for the maintenance of the structure of the mitochondrial inner membrane. Involved in mitochondrial morphology. Causes growth arrest when highly overexpressed.</text>
</comment>
<comment type="similarity">
    <text evidence="1 10">Belongs to the SHE9 family.</text>
</comment>
<dbReference type="Pfam" id="PF05546">
    <property type="entry name" value="She9_MDM33"/>
    <property type="match status" value="1"/>
</dbReference>
<dbReference type="Proteomes" id="UP001166286">
    <property type="component" value="Unassembled WGS sequence"/>
</dbReference>
<evidence type="ECO:0000256" key="3">
    <source>
        <dbReference type="ARBA" id="ARBA00022792"/>
    </source>
</evidence>
<keyword evidence="2 10" id="KW-0812">Transmembrane</keyword>
<evidence type="ECO:0000256" key="11">
    <source>
        <dbReference type="SAM" id="Coils"/>
    </source>
</evidence>
<organism evidence="13 14">
    <name type="scientific">Cladonia borealis</name>
    <dbReference type="NCBI Taxonomy" id="184061"/>
    <lineage>
        <taxon>Eukaryota</taxon>
        <taxon>Fungi</taxon>
        <taxon>Dikarya</taxon>
        <taxon>Ascomycota</taxon>
        <taxon>Pezizomycotina</taxon>
        <taxon>Lecanoromycetes</taxon>
        <taxon>OSLEUM clade</taxon>
        <taxon>Lecanoromycetidae</taxon>
        <taxon>Lecanorales</taxon>
        <taxon>Lecanorineae</taxon>
        <taxon>Cladoniaceae</taxon>
        <taxon>Cladonia</taxon>
    </lineage>
</organism>
<evidence type="ECO:0000256" key="12">
    <source>
        <dbReference type="SAM" id="MobiDB-lite"/>
    </source>
</evidence>
<reference evidence="13" key="1">
    <citation type="submission" date="2023-03" db="EMBL/GenBank/DDBJ databases">
        <title>Complete genome of Cladonia borealis.</title>
        <authorList>
            <person name="Park H."/>
        </authorList>
    </citation>
    <scope>NUCLEOTIDE SEQUENCE</scope>
    <source>
        <strain evidence="13">ANT050790</strain>
    </source>
</reference>
<evidence type="ECO:0000256" key="9">
    <source>
        <dbReference type="ARBA" id="ARBA00024807"/>
    </source>
</evidence>
<feature type="compositionally biased region" description="Basic and acidic residues" evidence="12">
    <location>
        <begin position="100"/>
        <end position="112"/>
    </location>
</feature>
<dbReference type="GO" id="GO:0007007">
    <property type="term" value="P:inner mitochondrial membrane organization"/>
    <property type="evidence" value="ECO:0007669"/>
    <property type="project" value="TreeGrafter"/>
</dbReference>
<keyword evidence="4 10" id="KW-0809">Transit peptide</keyword>
<comment type="subcellular location">
    <subcellularLocation>
        <location evidence="10">Mitochondrion inner membrane</location>
        <topology evidence="10">Multi-pass membrane protein</topology>
    </subcellularLocation>
</comment>
<evidence type="ECO:0000256" key="10">
    <source>
        <dbReference type="RuleBase" id="RU364128"/>
    </source>
</evidence>
<feature type="transmembrane region" description="Helical" evidence="10">
    <location>
        <begin position="265"/>
        <end position="285"/>
    </location>
</feature>
<evidence type="ECO:0000256" key="1">
    <source>
        <dbReference type="ARBA" id="ARBA00007472"/>
    </source>
</evidence>
<dbReference type="GO" id="GO:0005743">
    <property type="term" value="C:mitochondrial inner membrane"/>
    <property type="evidence" value="ECO:0007669"/>
    <property type="project" value="UniProtKB-SubCell"/>
</dbReference>
<sequence>MKSIRGRVADSSGNNLWNVFSSRSPSPRTIYSAQWKPKPWICRRCYHLNHVGQQSKSIKLINSLVLRPYKCQYNRLQEFSLSSSVRKAQSSDENNTKTVARKDLPSEEEGRRSQISRRFTHLMDHLQSNIFIAGQRLNDLTGYSGIEALKRDIEQQEQLVKSTRASLQSAREAYSKAINQRSGSQREVNELLQRKHAWSPEDLERFTALYRSDHANEQAETAAQENLANVEREAEEANARLSACILARYHEEQIWSDKIRRMSTWGTWGLMGVNILLFLVFQVAVEPWRRKRLVKGFEEKVMEALEREGSTTGVASTDEVSIQDPAPVEVEDDAIPKHATEESLGKVVLPLGGVPLSASNVAEIKPIIDPETPSAKPLSRLESIRGAFQDMFSERQITVRRVDLTMAMLEGTAAGLTFVGVLVLVLRPHL</sequence>